<evidence type="ECO:0000313" key="12">
    <source>
        <dbReference type="WBParaSite" id="PSAMB.scaffold70size87409.g1356.t1"/>
    </source>
</evidence>
<dbReference type="GO" id="GO:0004847">
    <property type="term" value="F:urea carboxylase activity"/>
    <property type="evidence" value="ECO:0007669"/>
    <property type="project" value="TreeGrafter"/>
</dbReference>
<dbReference type="Pfam" id="PF00289">
    <property type="entry name" value="Biotin_carb_N"/>
    <property type="match status" value="1"/>
</dbReference>
<evidence type="ECO:0000259" key="10">
    <source>
        <dbReference type="PROSITE" id="PS50979"/>
    </source>
</evidence>
<evidence type="ECO:0000256" key="6">
    <source>
        <dbReference type="ARBA" id="ARBA00023267"/>
    </source>
</evidence>
<dbReference type="PROSITE" id="PS50968">
    <property type="entry name" value="BIOTINYL_LIPOYL"/>
    <property type="match status" value="1"/>
</dbReference>
<dbReference type="InterPro" id="IPR011053">
    <property type="entry name" value="Single_hybrid_motif"/>
</dbReference>
<dbReference type="InterPro" id="IPR005481">
    <property type="entry name" value="BC-like_N"/>
</dbReference>
<dbReference type="InterPro" id="IPR029000">
    <property type="entry name" value="Cyclophilin-like_dom_sf"/>
</dbReference>
<dbReference type="PANTHER" id="PTHR18866">
    <property type="entry name" value="CARBOXYLASE:PYRUVATE/ACETYL-COA/PROPIONYL-COA CARBOXYLASE"/>
    <property type="match status" value="1"/>
</dbReference>
<dbReference type="Gene3D" id="2.40.100.10">
    <property type="entry name" value="Cyclophilin-like"/>
    <property type="match status" value="2"/>
</dbReference>
<dbReference type="WBParaSite" id="PSAMB.scaffold70size87409.g1356.t1">
    <property type="protein sequence ID" value="PSAMB.scaffold70size87409.g1356.t1"/>
    <property type="gene ID" value="PSAMB.scaffold70size87409.g1356"/>
</dbReference>
<dbReference type="Gene3D" id="3.30.470.20">
    <property type="entry name" value="ATP-grasp fold, B domain"/>
    <property type="match status" value="1"/>
</dbReference>
<accession>A0A914X9C8</accession>
<dbReference type="InterPro" id="IPR003833">
    <property type="entry name" value="CT_C_D"/>
</dbReference>
<dbReference type="Proteomes" id="UP000887566">
    <property type="component" value="Unplaced"/>
</dbReference>
<dbReference type="InterPro" id="IPR001882">
    <property type="entry name" value="Biotin_BS"/>
</dbReference>
<feature type="domain" description="ATP-grasp" evidence="9">
    <location>
        <begin position="120"/>
        <end position="317"/>
    </location>
</feature>
<dbReference type="SMART" id="SM00797">
    <property type="entry name" value="AHS2"/>
    <property type="match status" value="1"/>
</dbReference>
<dbReference type="InterPro" id="IPR005482">
    <property type="entry name" value="Biotin_COase_C"/>
</dbReference>
<dbReference type="InterPro" id="IPR003778">
    <property type="entry name" value="CT_A_B"/>
</dbReference>
<sequence>MFDTVLIANRGEIAVRVARTLKKMGIRSVAVYSDADRNSMHVKVADVAVNIGGAASTDSYLRGDAVIEAAKAAGAQAIFPGYGFLSENADFCEACTQAGLVFIGPTAQHMREFGLKHAARAIAEKAGVPTMPGSGLLDDVNQAIVEAKRIGYPVMVKSTAGGGGIGLIRCADEDELKNAFEKAQRLAKSYFSDGRVFVERLLVHARHTEVQIFGDGKGAVVALGERDCSIQRKNQKIIEETPAPNLPDETRKALLSVSEKLGRSVNYLSAGSIEYLYDEQRNEFFFLEVNTRLQVEHCVTEEVTGIDLVEWMIATAGGSPPNLKNLPPPHGASIEVRLLAENPLRGFLPSPGVLTEVSFPTDARIDGYVDTGTEVSSHYDSLIAKLIVSAETREAAIAKLSLALDATRLCGIATNLEYLRKIVATDAFRAGQVSTAFLDSFVFIAPVIEVLEPGTFTTIQDYPGRVGYWDIGLPPSGPMDEYAFQIANSLLGNHSSAAALEATFKSTFVLGQMGGHGGRTLRSYDLLSISAKEEKTNRHNGKITAFPSSLIPLYGQTWEIRALYGPHGAPDFFTEESVKTFFETDWQVHYNSNRLGVRLIGPKPTWTRTDGGEAGLHPSNVHDCEYAIGTVNFTGDMPVILTQDGPSLGGFVCLVTIAKAELWKVGQVKPGDTIRFVPISFDEAVEMEKRQKAIIETLTCSDVTKKLSTTAINWALTASDNGQSAAILATIRKSASSPQVVYRQAGDKYILIEYGPVILDLNLRFQVHALMEALQSSPVSGILELSPGVRSLQIHYDSLIIGQQELLKKLITLERQLPPVASMKVKSRVVHLPMVFEDSATLDAVARYRQSVRDTAPWLPSNTEFIRRINGLDSVQQVRDIIYKTSYMVLGLGDVYLGAPCAVPVDPRHRLLTSKYNPARTYTAEGTVGIGGIYMCIYGMDSPGGYQLVGRTLPIWNKFLKNKIFSDGKPWLLRFFDQVRFYPVEEVRLEEMRSAFRDGRESIEITEEVFDLAEYNAFLESIAPELDSFKRKQQAAFEIEVAHWKIDEAKLTTNDSTNDLSQQQNGTAGKDQGMPVAADISGNVWKLAAQPGDCVKTGDTLLILEAMKMEFSVAAPCDGILGNFLCRAGTQVQAGDILVSVVEHSDLSNEKQLKTADHMLHGKEIDRHQIVGRT</sequence>
<dbReference type="InterPro" id="IPR011761">
    <property type="entry name" value="ATP-grasp"/>
</dbReference>
<keyword evidence="6" id="KW-0092">Biotin</keyword>
<dbReference type="InterPro" id="IPR000089">
    <property type="entry name" value="Biotin_lipoyl"/>
</dbReference>
<dbReference type="GO" id="GO:0016787">
    <property type="term" value="F:hydrolase activity"/>
    <property type="evidence" value="ECO:0007669"/>
    <property type="project" value="UniProtKB-KW"/>
</dbReference>
<dbReference type="Pfam" id="PF02682">
    <property type="entry name" value="CT_C_D"/>
    <property type="match status" value="1"/>
</dbReference>
<keyword evidence="5 7" id="KW-0067">ATP-binding</keyword>
<dbReference type="PROSITE" id="PS50975">
    <property type="entry name" value="ATP_GRASP"/>
    <property type="match status" value="1"/>
</dbReference>
<evidence type="ECO:0000313" key="11">
    <source>
        <dbReference type="Proteomes" id="UP000887566"/>
    </source>
</evidence>
<keyword evidence="11" id="KW-1185">Reference proteome</keyword>
<evidence type="ECO:0000259" key="8">
    <source>
        <dbReference type="PROSITE" id="PS50968"/>
    </source>
</evidence>
<dbReference type="SMART" id="SM00796">
    <property type="entry name" value="AHS1"/>
    <property type="match status" value="1"/>
</dbReference>
<dbReference type="Pfam" id="PF02785">
    <property type="entry name" value="Biotin_carb_C"/>
    <property type="match status" value="1"/>
</dbReference>
<dbReference type="SUPFAM" id="SSF52440">
    <property type="entry name" value="PreATP-grasp domain"/>
    <property type="match status" value="1"/>
</dbReference>
<dbReference type="FunFam" id="3.40.50.20:FF:000010">
    <property type="entry name" value="Propionyl-CoA carboxylase subunit alpha"/>
    <property type="match status" value="1"/>
</dbReference>
<dbReference type="PROSITE" id="PS50979">
    <property type="entry name" value="BC"/>
    <property type="match status" value="1"/>
</dbReference>
<dbReference type="SUPFAM" id="SSF51230">
    <property type="entry name" value="Single hybrid motif"/>
    <property type="match status" value="1"/>
</dbReference>
<dbReference type="InterPro" id="IPR050856">
    <property type="entry name" value="Biotin_carboxylase_complex"/>
</dbReference>
<comment type="cofactor">
    <cofactor evidence="1">
        <name>biotin</name>
        <dbReference type="ChEBI" id="CHEBI:57586"/>
    </cofactor>
</comment>
<dbReference type="PROSITE" id="PS00188">
    <property type="entry name" value="BIOTIN"/>
    <property type="match status" value="1"/>
</dbReference>
<organism evidence="11 12">
    <name type="scientific">Plectus sambesii</name>
    <dbReference type="NCBI Taxonomy" id="2011161"/>
    <lineage>
        <taxon>Eukaryota</taxon>
        <taxon>Metazoa</taxon>
        <taxon>Ecdysozoa</taxon>
        <taxon>Nematoda</taxon>
        <taxon>Chromadorea</taxon>
        <taxon>Plectida</taxon>
        <taxon>Plectina</taxon>
        <taxon>Plectoidea</taxon>
        <taxon>Plectidae</taxon>
        <taxon>Plectus</taxon>
    </lineage>
</organism>
<dbReference type="PROSITE" id="PS00867">
    <property type="entry name" value="CPSASE_2"/>
    <property type="match status" value="1"/>
</dbReference>
<feature type="domain" description="Biotin carboxylation" evidence="10">
    <location>
        <begin position="1"/>
        <end position="443"/>
    </location>
</feature>
<dbReference type="Pfam" id="PF02786">
    <property type="entry name" value="CPSase_L_D2"/>
    <property type="match status" value="1"/>
</dbReference>
<dbReference type="SUPFAM" id="SSF56059">
    <property type="entry name" value="Glutathione synthetase ATP-binding domain-like"/>
    <property type="match status" value="1"/>
</dbReference>
<dbReference type="GO" id="GO:0005524">
    <property type="term" value="F:ATP binding"/>
    <property type="evidence" value="ECO:0007669"/>
    <property type="project" value="UniProtKB-UniRule"/>
</dbReference>
<dbReference type="InterPro" id="IPR005479">
    <property type="entry name" value="CPAse_ATP-bd"/>
</dbReference>
<evidence type="ECO:0000256" key="3">
    <source>
        <dbReference type="ARBA" id="ARBA00022741"/>
    </source>
</evidence>
<dbReference type="Pfam" id="PF00364">
    <property type="entry name" value="Biotin_lipoyl"/>
    <property type="match status" value="1"/>
</dbReference>
<evidence type="ECO:0000256" key="4">
    <source>
        <dbReference type="ARBA" id="ARBA00022801"/>
    </source>
</evidence>
<dbReference type="InterPro" id="IPR011054">
    <property type="entry name" value="Rudment_hybrid_motif"/>
</dbReference>
<protein>
    <submittedName>
        <fullName evidence="12">Urea carboxylase</fullName>
    </submittedName>
</protein>
<dbReference type="SUPFAM" id="SSF50891">
    <property type="entry name" value="Cyclophilin-like"/>
    <property type="match status" value="2"/>
</dbReference>
<evidence type="ECO:0000256" key="5">
    <source>
        <dbReference type="ARBA" id="ARBA00022840"/>
    </source>
</evidence>
<dbReference type="AlphaFoldDB" id="A0A914X9C8"/>
<dbReference type="InterPro" id="IPR011764">
    <property type="entry name" value="Biotin_carboxylation_dom"/>
</dbReference>
<dbReference type="GO" id="GO:0046872">
    <property type="term" value="F:metal ion binding"/>
    <property type="evidence" value="ECO:0007669"/>
    <property type="project" value="InterPro"/>
</dbReference>
<keyword evidence="3 7" id="KW-0547">Nucleotide-binding</keyword>
<keyword evidence="4" id="KW-0378">Hydrolase</keyword>
<dbReference type="Gene3D" id="3.30.1360.40">
    <property type="match status" value="1"/>
</dbReference>
<evidence type="ECO:0000256" key="2">
    <source>
        <dbReference type="ARBA" id="ARBA00022598"/>
    </source>
</evidence>
<feature type="domain" description="Lipoyl-binding" evidence="8">
    <location>
        <begin position="1069"/>
        <end position="1142"/>
    </location>
</feature>
<dbReference type="PANTHER" id="PTHR18866:SF128">
    <property type="entry name" value="UREA AMIDOLYASE"/>
    <property type="match status" value="1"/>
</dbReference>
<dbReference type="Pfam" id="PF02626">
    <property type="entry name" value="CT_A_B"/>
    <property type="match status" value="1"/>
</dbReference>
<dbReference type="CDD" id="cd06850">
    <property type="entry name" value="biotinyl_domain"/>
    <property type="match status" value="1"/>
</dbReference>
<evidence type="ECO:0000256" key="7">
    <source>
        <dbReference type="PROSITE-ProRule" id="PRU00409"/>
    </source>
</evidence>
<reference evidence="12" key="1">
    <citation type="submission" date="2022-11" db="UniProtKB">
        <authorList>
            <consortium name="WormBaseParasite"/>
        </authorList>
    </citation>
    <scope>IDENTIFICATION</scope>
</reference>
<dbReference type="Gene3D" id="2.40.50.100">
    <property type="match status" value="1"/>
</dbReference>
<dbReference type="SMART" id="SM00878">
    <property type="entry name" value="Biotin_carb_C"/>
    <property type="match status" value="1"/>
</dbReference>
<evidence type="ECO:0000259" key="9">
    <source>
        <dbReference type="PROSITE" id="PS50975"/>
    </source>
</evidence>
<name>A0A914X9C8_9BILA</name>
<evidence type="ECO:0000256" key="1">
    <source>
        <dbReference type="ARBA" id="ARBA00001953"/>
    </source>
</evidence>
<dbReference type="SUPFAM" id="SSF160467">
    <property type="entry name" value="PH0987 N-terminal domain-like"/>
    <property type="match status" value="1"/>
</dbReference>
<dbReference type="PROSITE" id="PS00866">
    <property type="entry name" value="CPSASE_1"/>
    <property type="match status" value="1"/>
</dbReference>
<keyword evidence="2" id="KW-0436">Ligase</keyword>
<dbReference type="SUPFAM" id="SSF51246">
    <property type="entry name" value="Rudiment single hybrid motif"/>
    <property type="match status" value="1"/>
</dbReference>
<proteinExistence type="predicted"/>
<dbReference type="InterPro" id="IPR016185">
    <property type="entry name" value="PreATP-grasp_dom_sf"/>
</dbReference>